<dbReference type="PROSITE" id="PS00211">
    <property type="entry name" value="ABC_TRANSPORTER_1"/>
    <property type="match status" value="1"/>
</dbReference>
<reference evidence="12" key="2">
    <citation type="journal article" date="2016" name="Int. J. Syst. Evol. Microbiol.">
        <title>Complete genome sequence and cell structure of Limnochorda pilosa, a Gram-negative spore-former within the phylum Firmicutes.</title>
        <authorList>
            <person name="Watanabe M."/>
            <person name="Kojima H."/>
            <person name="Fukui M."/>
        </authorList>
    </citation>
    <scope>NUCLEOTIDE SEQUENCE [LARGE SCALE GENOMIC DNA]</scope>
    <source>
        <strain evidence="12">HC45</strain>
    </source>
</reference>
<keyword evidence="6 11" id="KW-0067">ATP-binding</keyword>
<dbReference type="InterPro" id="IPR003593">
    <property type="entry name" value="AAA+_ATPase"/>
</dbReference>
<name>A0A0K2SM32_LIMPI</name>
<dbReference type="FunFam" id="3.40.50.300:FF:000127">
    <property type="entry name" value="Ribose import ATP-binding protein RbsA"/>
    <property type="match status" value="1"/>
</dbReference>
<dbReference type="STRING" id="1555112.LIP_2053"/>
<keyword evidence="4" id="KW-0677">Repeat</keyword>
<dbReference type="InterPro" id="IPR017871">
    <property type="entry name" value="ABC_transporter-like_CS"/>
</dbReference>
<evidence type="ECO:0000256" key="2">
    <source>
        <dbReference type="ARBA" id="ARBA00022448"/>
    </source>
</evidence>
<dbReference type="AlphaFoldDB" id="A0A0K2SM32"/>
<dbReference type="GO" id="GO:0005524">
    <property type="term" value="F:ATP binding"/>
    <property type="evidence" value="ECO:0007669"/>
    <property type="project" value="UniProtKB-KW"/>
</dbReference>
<evidence type="ECO:0000256" key="1">
    <source>
        <dbReference type="ARBA" id="ARBA00004202"/>
    </source>
</evidence>
<keyword evidence="5" id="KW-0547">Nucleotide-binding</keyword>
<dbReference type="InterPro" id="IPR050107">
    <property type="entry name" value="ABC_carbohydrate_import_ATPase"/>
</dbReference>
<dbReference type="KEGG" id="lpil:LIP_2053"/>
<evidence type="ECO:0000259" key="10">
    <source>
        <dbReference type="PROSITE" id="PS50893"/>
    </source>
</evidence>
<keyword evidence="7" id="KW-1278">Translocase</keyword>
<dbReference type="CDD" id="cd03216">
    <property type="entry name" value="ABC_Carb_Monos_I"/>
    <property type="match status" value="1"/>
</dbReference>
<evidence type="ECO:0000256" key="5">
    <source>
        <dbReference type="ARBA" id="ARBA00022741"/>
    </source>
</evidence>
<reference evidence="12" key="1">
    <citation type="submission" date="2015-07" db="EMBL/GenBank/DDBJ databases">
        <title>Complete genome sequence and phylogenetic analysis of Limnochorda pilosa.</title>
        <authorList>
            <person name="Watanabe M."/>
            <person name="Kojima H."/>
            <person name="Fukui M."/>
        </authorList>
    </citation>
    <scope>NUCLEOTIDE SEQUENCE [LARGE SCALE GENOMIC DNA]</scope>
    <source>
        <strain evidence="12">HC45</strain>
    </source>
</reference>
<evidence type="ECO:0000256" key="7">
    <source>
        <dbReference type="ARBA" id="ARBA00022967"/>
    </source>
</evidence>
<evidence type="ECO:0000256" key="4">
    <source>
        <dbReference type="ARBA" id="ARBA00022737"/>
    </source>
</evidence>
<evidence type="ECO:0000313" key="11">
    <source>
        <dbReference type="EMBL" id="BAS27894.1"/>
    </source>
</evidence>
<dbReference type="SUPFAM" id="SSF52540">
    <property type="entry name" value="P-loop containing nucleoside triphosphate hydrolases"/>
    <property type="match status" value="2"/>
</dbReference>
<dbReference type="GO" id="GO:0005886">
    <property type="term" value="C:plasma membrane"/>
    <property type="evidence" value="ECO:0007669"/>
    <property type="project" value="UniProtKB-SubCell"/>
</dbReference>
<dbReference type="GO" id="GO:0016887">
    <property type="term" value="F:ATP hydrolysis activity"/>
    <property type="evidence" value="ECO:0007669"/>
    <property type="project" value="InterPro"/>
</dbReference>
<dbReference type="CDD" id="cd03215">
    <property type="entry name" value="ABC_Carb_Monos_II"/>
    <property type="match status" value="1"/>
</dbReference>
<dbReference type="RefSeq" id="WP_068137409.1">
    <property type="nucleotide sequence ID" value="NZ_AP014924.1"/>
</dbReference>
<keyword evidence="3" id="KW-1003">Cell membrane</keyword>
<evidence type="ECO:0000256" key="9">
    <source>
        <dbReference type="SAM" id="MobiDB-lite"/>
    </source>
</evidence>
<protein>
    <submittedName>
        <fullName evidence="11">Heme ABC transporter ATP-binding protein</fullName>
    </submittedName>
</protein>
<keyword evidence="2" id="KW-0813">Transport</keyword>
<proteinExistence type="predicted"/>
<keyword evidence="8" id="KW-0472">Membrane</keyword>
<dbReference type="PANTHER" id="PTHR43790:SF9">
    <property type="entry name" value="GALACTOFURANOSE TRANSPORTER ATP-BINDING PROTEIN YTFR"/>
    <property type="match status" value="1"/>
</dbReference>
<dbReference type="Pfam" id="PF00005">
    <property type="entry name" value="ABC_tran"/>
    <property type="match status" value="2"/>
</dbReference>
<dbReference type="Gene3D" id="3.40.50.300">
    <property type="entry name" value="P-loop containing nucleotide triphosphate hydrolases"/>
    <property type="match status" value="2"/>
</dbReference>
<evidence type="ECO:0000313" key="12">
    <source>
        <dbReference type="Proteomes" id="UP000065807"/>
    </source>
</evidence>
<gene>
    <name evidence="11" type="ORF">LIP_2053</name>
</gene>
<organism evidence="11 12">
    <name type="scientific">Limnochorda pilosa</name>
    <dbReference type="NCBI Taxonomy" id="1555112"/>
    <lineage>
        <taxon>Bacteria</taxon>
        <taxon>Bacillati</taxon>
        <taxon>Bacillota</taxon>
        <taxon>Limnochordia</taxon>
        <taxon>Limnochordales</taxon>
        <taxon>Limnochordaceae</taxon>
        <taxon>Limnochorda</taxon>
    </lineage>
</organism>
<keyword evidence="12" id="KW-1185">Reference proteome</keyword>
<dbReference type="SMART" id="SM00382">
    <property type="entry name" value="AAA"/>
    <property type="match status" value="1"/>
</dbReference>
<comment type="subcellular location">
    <subcellularLocation>
        <location evidence="1">Cell membrane</location>
        <topology evidence="1">Peripheral membrane protein</topology>
    </subcellularLocation>
</comment>
<feature type="region of interest" description="Disordered" evidence="9">
    <location>
        <begin position="251"/>
        <end position="283"/>
    </location>
</feature>
<dbReference type="OrthoDB" id="9766104at2"/>
<accession>A0A0K2SM32</accession>
<sequence length="533" mass="57481">MPEWPPGDVPAVAMQGIVKRFPSVLANDRVDFSANQGEIHALVGENGAGKSTLMHILAGILQPDAGEIHIFGKRRRFRSAAEAAQAGIGMVHQHFMLVPSLSVLDNLLLGNEDVGVAGWLRRREARERITRHAEELAFGVDLRSAVGSLPVAMQQQVEVLKCLLREARVMIFDEPTSVLTPQETAALFTAIRRMVRQGRTVILISHKLREVLDLAGTITVLRDGRVTGTVRAAETSERELARLMVGREIHLPRRSAGPRPDATDARREEDTDEGAAGPRPGGAAAGLEVADLIVPGRGKGGQVGPLSLSIRPGEIVGVAAVARNGQQELVEAVAGLRPIAQGQVVLDGVDLTRLGVRERRQKGLAYIPQDRRGRGAAPALSVLRNAMACQYRTKHLQRAGWLRMRRARTLAEDLMDAYQVRAPGADAPVQTLSGGNLQKLVVGREIATRPRVLLAEDPTQGVDIGAVEFIRRILLETAAGGCGVLLVSQDLGEVLALSHRVLVLFEGRLVGERRPEETSEEEIGLLMAGGGHE</sequence>
<evidence type="ECO:0000256" key="3">
    <source>
        <dbReference type="ARBA" id="ARBA00022475"/>
    </source>
</evidence>
<dbReference type="EMBL" id="AP014924">
    <property type="protein sequence ID" value="BAS27894.1"/>
    <property type="molecule type" value="Genomic_DNA"/>
</dbReference>
<evidence type="ECO:0000256" key="6">
    <source>
        <dbReference type="ARBA" id="ARBA00022840"/>
    </source>
</evidence>
<feature type="domain" description="ABC transporter" evidence="10">
    <location>
        <begin position="12"/>
        <end position="248"/>
    </location>
</feature>
<dbReference type="InterPro" id="IPR003439">
    <property type="entry name" value="ABC_transporter-like_ATP-bd"/>
</dbReference>
<dbReference type="PROSITE" id="PS50893">
    <property type="entry name" value="ABC_TRANSPORTER_2"/>
    <property type="match status" value="2"/>
</dbReference>
<evidence type="ECO:0000256" key="8">
    <source>
        <dbReference type="ARBA" id="ARBA00023136"/>
    </source>
</evidence>
<feature type="domain" description="ABC transporter" evidence="10">
    <location>
        <begin position="287"/>
        <end position="531"/>
    </location>
</feature>
<dbReference type="Proteomes" id="UP000065807">
    <property type="component" value="Chromosome"/>
</dbReference>
<dbReference type="PANTHER" id="PTHR43790">
    <property type="entry name" value="CARBOHYDRATE TRANSPORT ATP-BINDING PROTEIN MG119-RELATED"/>
    <property type="match status" value="1"/>
</dbReference>
<dbReference type="InterPro" id="IPR027417">
    <property type="entry name" value="P-loop_NTPase"/>
</dbReference>